<evidence type="ECO:0000256" key="1">
    <source>
        <dbReference type="SAM" id="Phobius"/>
    </source>
</evidence>
<proteinExistence type="predicted"/>
<reference evidence="2" key="1">
    <citation type="submission" date="2021-05" db="EMBL/GenBank/DDBJ databases">
        <authorList>
            <person name="Alioto T."/>
            <person name="Alioto T."/>
            <person name="Gomez Garrido J."/>
        </authorList>
    </citation>
    <scope>NUCLEOTIDE SEQUENCE</scope>
</reference>
<dbReference type="AlphaFoldDB" id="A0A8D9BDA7"/>
<sequence length="106" mass="12387">MSYSHFHSYNRLNILLCTFVLAPMHLLLTVWIRKSPISSSRITIAIFSCYHCDPMVDHIMERAPLTTFSISLLSMYCTPYTLYLRLCKFNQINIHYTLGQVLIIIL</sequence>
<accession>A0A8D9BDA7</accession>
<organism evidence="2">
    <name type="scientific">Cacopsylla melanoneura</name>
    <dbReference type="NCBI Taxonomy" id="428564"/>
    <lineage>
        <taxon>Eukaryota</taxon>
        <taxon>Metazoa</taxon>
        <taxon>Ecdysozoa</taxon>
        <taxon>Arthropoda</taxon>
        <taxon>Hexapoda</taxon>
        <taxon>Insecta</taxon>
        <taxon>Pterygota</taxon>
        <taxon>Neoptera</taxon>
        <taxon>Paraneoptera</taxon>
        <taxon>Hemiptera</taxon>
        <taxon>Sternorrhyncha</taxon>
        <taxon>Psylloidea</taxon>
        <taxon>Psyllidae</taxon>
        <taxon>Psyllinae</taxon>
        <taxon>Cacopsylla</taxon>
    </lineage>
</organism>
<name>A0A8D9BDA7_9HEMI</name>
<dbReference type="EMBL" id="HBUF01630612">
    <property type="protein sequence ID" value="CAG6783123.1"/>
    <property type="molecule type" value="Transcribed_RNA"/>
</dbReference>
<keyword evidence="1" id="KW-0812">Transmembrane</keyword>
<protein>
    <submittedName>
        <fullName evidence="2">Uncharacterized protein</fullName>
    </submittedName>
</protein>
<feature type="transmembrane region" description="Helical" evidence="1">
    <location>
        <begin position="12"/>
        <end position="32"/>
    </location>
</feature>
<evidence type="ECO:0000313" key="2">
    <source>
        <dbReference type="EMBL" id="CAG6783123.1"/>
    </source>
</evidence>
<keyword evidence="1" id="KW-0472">Membrane</keyword>
<keyword evidence="1" id="KW-1133">Transmembrane helix</keyword>
<dbReference type="EMBL" id="HBUF01279032">
    <property type="protein sequence ID" value="CAG6686939.1"/>
    <property type="molecule type" value="Transcribed_RNA"/>
</dbReference>